<name>A0A542ZIE0_9MICO</name>
<gene>
    <name evidence="1" type="ORF">FB474_1482</name>
</gene>
<evidence type="ECO:0000313" key="2">
    <source>
        <dbReference type="Proteomes" id="UP000319514"/>
    </source>
</evidence>
<protein>
    <submittedName>
        <fullName evidence="1">Uncharacterized protein</fullName>
    </submittedName>
</protein>
<comment type="caution">
    <text evidence="1">The sequence shown here is derived from an EMBL/GenBank/DDBJ whole genome shotgun (WGS) entry which is preliminary data.</text>
</comment>
<sequence>MDPHTLKINWGGSPCARFAGASVSEFPKSVSVVITEVSNGAGSNCIAAEALRSTSVTLSAPLGSRTVVGCAPPGPCLEKP</sequence>
<dbReference type="EMBL" id="VFOQ01000001">
    <property type="protein sequence ID" value="TQL60102.1"/>
    <property type="molecule type" value="Genomic_DNA"/>
</dbReference>
<reference evidence="1 2" key="1">
    <citation type="submission" date="2019-06" db="EMBL/GenBank/DDBJ databases">
        <title>Sequencing the genomes of 1000 actinobacteria strains.</title>
        <authorList>
            <person name="Klenk H.-P."/>
        </authorList>
    </citation>
    <scope>NUCLEOTIDE SEQUENCE [LARGE SCALE GENOMIC DNA]</scope>
    <source>
        <strain evidence="1 2">DSM 18082</strain>
    </source>
</reference>
<dbReference type="AlphaFoldDB" id="A0A542ZIE0"/>
<organism evidence="1 2">
    <name type="scientific">Oryzihumus leptocrescens</name>
    <dbReference type="NCBI Taxonomy" id="297536"/>
    <lineage>
        <taxon>Bacteria</taxon>
        <taxon>Bacillati</taxon>
        <taxon>Actinomycetota</taxon>
        <taxon>Actinomycetes</taxon>
        <taxon>Micrococcales</taxon>
        <taxon>Intrasporangiaceae</taxon>
        <taxon>Oryzihumus</taxon>
    </lineage>
</organism>
<keyword evidence="2" id="KW-1185">Reference proteome</keyword>
<proteinExistence type="predicted"/>
<evidence type="ECO:0000313" key="1">
    <source>
        <dbReference type="EMBL" id="TQL60102.1"/>
    </source>
</evidence>
<accession>A0A542ZIE0</accession>
<dbReference type="Proteomes" id="UP000319514">
    <property type="component" value="Unassembled WGS sequence"/>
</dbReference>